<evidence type="ECO:0000313" key="3">
    <source>
        <dbReference type="EMBL" id="MBF4807760.1"/>
    </source>
</evidence>
<dbReference type="CDD" id="cd00093">
    <property type="entry name" value="HTH_XRE"/>
    <property type="match status" value="1"/>
</dbReference>
<dbReference type="PROSITE" id="PS50943">
    <property type="entry name" value="HTH_CROC1"/>
    <property type="match status" value="1"/>
</dbReference>
<dbReference type="SUPFAM" id="SSF89447">
    <property type="entry name" value="AbrB/MazE/MraZ-like"/>
    <property type="match status" value="1"/>
</dbReference>
<dbReference type="InterPro" id="IPR007159">
    <property type="entry name" value="SpoVT-AbrB_dom"/>
</dbReference>
<dbReference type="Pfam" id="PF04014">
    <property type="entry name" value="MazE_antitoxin"/>
    <property type="match status" value="1"/>
</dbReference>
<name>A0A930VX69_9ACTN</name>
<gene>
    <name evidence="3" type="ORF">HXK26_03595</name>
</gene>
<evidence type="ECO:0000313" key="4">
    <source>
        <dbReference type="Proteomes" id="UP000698335"/>
    </source>
</evidence>
<dbReference type="EMBL" id="JABZGW010000123">
    <property type="protein sequence ID" value="MBF4807760.1"/>
    <property type="molecule type" value="Genomic_DNA"/>
</dbReference>
<dbReference type="NCBIfam" id="TIGR01439">
    <property type="entry name" value="lp_hng_hel_AbrB"/>
    <property type="match status" value="1"/>
</dbReference>
<dbReference type="Gene3D" id="1.10.260.40">
    <property type="entry name" value="lambda repressor-like DNA-binding domains"/>
    <property type="match status" value="1"/>
</dbReference>
<dbReference type="InterPro" id="IPR037914">
    <property type="entry name" value="SpoVT-AbrB_sf"/>
</dbReference>
<protein>
    <submittedName>
        <fullName evidence="3">Helix-turn-helix domain-containing protein</fullName>
    </submittedName>
</protein>
<dbReference type="AlphaFoldDB" id="A0A930VX69"/>
<feature type="domain" description="HTH cro/C1-type" evidence="2">
    <location>
        <begin position="7"/>
        <end position="61"/>
    </location>
</feature>
<keyword evidence="1" id="KW-0238">DNA-binding</keyword>
<dbReference type="InterPro" id="IPR001387">
    <property type="entry name" value="Cro/C1-type_HTH"/>
</dbReference>
<dbReference type="SMART" id="SM00966">
    <property type="entry name" value="SpoVT_AbrB"/>
    <property type="match status" value="1"/>
</dbReference>
<dbReference type="Proteomes" id="UP000698335">
    <property type="component" value="Unassembled WGS sequence"/>
</dbReference>
<dbReference type="InterPro" id="IPR010982">
    <property type="entry name" value="Lambda_DNA-bd_dom_sf"/>
</dbReference>
<dbReference type="Gene3D" id="2.10.260.10">
    <property type="match status" value="1"/>
</dbReference>
<proteinExistence type="predicted"/>
<evidence type="ECO:0000256" key="1">
    <source>
        <dbReference type="ARBA" id="ARBA00023125"/>
    </source>
</evidence>
<dbReference type="Pfam" id="PF01381">
    <property type="entry name" value="HTH_3"/>
    <property type="match status" value="1"/>
</dbReference>
<comment type="caution">
    <text evidence="3">The sequence shown here is derived from an EMBL/GenBank/DDBJ whole genome shotgun (WGS) entry which is preliminary data.</text>
</comment>
<dbReference type="SUPFAM" id="SSF47413">
    <property type="entry name" value="lambda repressor-like DNA-binding domains"/>
    <property type="match status" value="1"/>
</dbReference>
<organism evidence="3 4">
    <name type="scientific">Lancefieldella rimae</name>
    <dbReference type="NCBI Taxonomy" id="1383"/>
    <lineage>
        <taxon>Bacteria</taxon>
        <taxon>Bacillati</taxon>
        <taxon>Actinomycetota</taxon>
        <taxon>Coriobacteriia</taxon>
        <taxon>Coriobacteriales</taxon>
        <taxon>Atopobiaceae</taxon>
        <taxon>Lancefieldella</taxon>
    </lineage>
</organism>
<dbReference type="PANTHER" id="PTHR46558:SF4">
    <property type="entry name" value="DNA-BIDING PHAGE PROTEIN"/>
    <property type="match status" value="1"/>
</dbReference>
<dbReference type="PANTHER" id="PTHR46558">
    <property type="entry name" value="TRACRIPTIONAL REGULATORY PROTEIN-RELATED-RELATED"/>
    <property type="match status" value="1"/>
</dbReference>
<accession>A0A930VX69</accession>
<evidence type="ECO:0000259" key="2">
    <source>
        <dbReference type="PROSITE" id="PS50943"/>
    </source>
</evidence>
<sequence>MSFAENLVELRKYHDFSQEELADMIGVSRQTLSKYETGESLPDIEKCKRLANVFGVTIDDLISYDKKNEDNLGLGVPPKGKHIFGMVKVGDKGQIVIPVKARQIFNINPGDSIIVLGDEEQGIALIKEKGILEMLNSAMKMK</sequence>
<reference evidence="3" key="1">
    <citation type="submission" date="2020-04" db="EMBL/GenBank/DDBJ databases">
        <title>Deep metagenomics examines the oral microbiome during advanced dental caries in children, revealing novel taxa and co-occurrences with host molecules.</title>
        <authorList>
            <person name="Baker J.L."/>
            <person name="Morton J.T."/>
            <person name="Dinis M."/>
            <person name="Alvarez R."/>
            <person name="Tran N.C."/>
            <person name="Knight R."/>
            <person name="Edlund A."/>
        </authorList>
    </citation>
    <scope>NUCLEOTIDE SEQUENCE</scope>
    <source>
        <strain evidence="3">JCVI_38_bin.5</strain>
    </source>
</reference>
<dbReference type="SMART" id="SM00530">
    <property type="entry name" value="HTH_XRE"/>
    <property type="match status" value="1"/>
</dbReference>
<dbReference type="GO" id="GO:0003677">
    <property type="term" value="F:DNA binding"/>
    <property type="evidence" value="ECO:0007669"/>
    <property type="project" value="UniProtKB-KW"/>
</dbReference>